<accession>B6GYT8</accession>
<proteinExistence type="predicted"/>
<dbReference type="EMBL" id="AM920427">
    <property type="protein sequence ID" value="CAP79780.1"/>
    <property type="molecule type" value="Genomic_DNA"/>
</dbReference>
<evidence type="ECO:0000313" key="2">
    <source>
        <dbReference type="Proteomes" id="UP000000724"/>
    </source>
</evidence>
<keyword evidence="2" id="KW-1185">Reference proteome</keyword>
<dbReference type="HOGENOM" id="CLU_1175760_0_0_1"/>
<organism evidence="1 2">
    <name type="scientific">Penicillium rubens (strain ATCC 28089 / DSM 1075 / NRRL 1951 / Wisconsin 54-1255)</name>
    <name type="common">Penicillium chrysogenum</name>
    <dbReference type="NCBI Taxonomy" id="500485"/>
    <lineage>
        <taxon>Eukaryota</taxon>
        <taxon>Fungi</taxon>
        <taxon>Dikarya</taxon>
        <taxon>Ascomycota</taxon>
        <taxon>Pezizomycotina</taxon>
        <taxon>Eurotiomycetes</taxon>
        <taxon>Eurotiomycetidae</taxon>
        <taxon>Eurotiales</taxon>
        <taxon>Aspergillaceae</taxon>
        <taxon>Penicillium</taxon>
        <taxon>Penicillium chrysogenum species complex</taxon>
    </lineage>
</organism>
<protein>
    <submittedName>
        <fullName evidence="1">Uncharacterized protein</fullName>
    </submittedName>
</protein>
<reference evidence="1 2" key="1">
    <citation type="journal article" date="2008" name="Nat. Biotechnol.">
        <title>Genome sequencing and analysis of the filamentous fungus Penicillium chrysogenum.</title>
        <authorList>
            <person name="van den Berg M.A."/>
            <person name="Albang R."/>
            <person name="Albermann K."/>
            <person name="Badger J.H."/>
            <person name="Daran J.-M."/>
            <person name="Driessen A.J.M."/>
            <person name="Garcia-Estrada C."/>
            <person name="Fedorova N.D."/>
            <person name="Harris D.M."/>
            <person name="Heijne W.H.M."/>
            <person name="Joardar V.S."/>
            <person name="Kiel J.A.K.W."/>
            <person name="Kovalchuk A."/>
            <person name="Martin J.F."/>
            <person name="Nierman W.C."/>
            <person name="Nijland J.G."/>
            <person name="Pronk J.T."/>
            <person name="Roubos J.A."/>
            <person name="van der Klei I.J."/>
            <person name="van Peij N.N.M.E."/>
            <person name="Veenhuis M."/>
            <person name="von Doehren H."/>
            <person name="Wagner C."/>
            <person name="Wortman J.R."/>
            <person name="Bovenberg R.A.L."/>
        </authorList>
    </citation>
    <scope>NUCLEOTIDE SEQUENCE [LARGE SCALE GENOMIC DNA]</scope>
    <source>
        <strain evidence="2">ATCC 28089 / DSM 1075 / NRRL 1951 / Wisconsin 54-1255</strain>
    </source>
</reference>
<sequence>MSLVIEEEEGIELSCLSRGIVQEKTSHLYPGACTGANAGEFITAIVGVAWLGQAKPKIRQFGSTENKGYMVDFTDYLNHQRSQHKGISSPRGRCPGPVPSYTASKLKTYLIFWNIWDQKTGKLQETSAVFEEMMKYICRMFVSQIRESDYHPSLGRVYGAPMHDQVRYRIVIERFRSQEPLTVTFWHGCHGVFSPYLRVQGALYTLCIPRCAPVDTFGSTMIRLHRANPFPRLASA</sequence>
<dbReference type="OMA" id="TENKGYM"/>
<dbReference type="VEuPathDB" id="FungiDB:PCH_Pc12g01530"/>
<name>B6GYT8_PENRW</name>
<evidence type="ECO:0000313" key="1">
    <source>
        <dbReference type="EMBL" id="CAP79780.1"/>
    </source>
</evidence>
<dbReference type="Proteomes" id="UP000000724">
    <property type="component" value="Contig Pc00c12"/>
</dbReference>
<gene>
    <name evidence="1" type="ORF">Pc12g01530</name>
    <name evidence="1" type="ORF">PCH_Pc12g01530</name>
</gene>
<dbReference type="AlphaFoldDB" id="B6GYT8"/>